<name>A0A9K3CRV7_9EUKA</name>
<comment type="caution">
    <text evidence="1">The sequence shown here is derived from an EMBL/GenBank/DDBJ whole genome shotgun (WGS) entry which is preliminary data.</text>
</comment>
<dbReference type="AlphaFoldDB" id="A0A9K3CRV7"/>
<reference evidence="1 2" key="1">
    <citation type="journal article" date="2018" name="PLoS ONE">
        <title>The draft genome of Kipferlia bialata reveals reductive genome evolution in fornicate parasites.</title>
        <authorList>
            <person name="Tanifuji G."/>
            <person name="Takabayashi S."/>
            <person name="Kume K."/>
            <person name="Takagi M."/>
            <person name="Nakayama T."/>
            <person name="Kamikawa R."/>
            <person name="Inagaki Y."/>
            <person name="Hashimoto T."/>
        </authorList>
    </citation>
    <scope>NUCLEOTIDE SEQUENCE [LARGE SCALE GENOMIC DNA]</scope>
    <source>
        <strain evidence="1">NY0173</strain>
    </source>
</reference>
<keyword evidence="2" id="KW-1185">Reference proteome</keyword>
<evidence type="ECO:0000313" key="1">
    <source>
        <dbReference type="EMBL" id="GIQ80509.1"/>
    </source>
</evidence>
<organism evidence="1 2">
    <name type="scientific">Kipferlia bialata</name>
    <dbReference type="NCBI Taxonomy" id="797122"/>
    <lineage>
        <taxon>Eukaryota</taxon>
        <taxon>Metamonada</taxon>
        <taxon>Carpediemonas-like organisms</taxon>
        <taxon>Kipferlia</taxon>
    </lineage>
</organism>
<dbReference type="EMBL" id="BDIP01000183">
    <property type="protein sequence ID" value="GIQ80509.1"/>
    <property type="molecule type" value="Genomic_DNA"/>
</dbReference>
<sequence length="119" mass="12978">MHMKLVLIQDIVARLYRSTAGTHTAVSTGRHIVTRRSAGGIGDYNYPDRMSLLKHTIPDMPPRDKAPFAAYDTVTDTWQILEAPDLPRDGALLPQCGDCTGVADVVCATVTVSTSHTQR</sequence>
<gene>
    <name evidence="1" type="ORF">KIPB_001318</name>
</gene>
<evidence type="ECO:0000313" key="2">
    <source>
        <dbReference type="Proteomes" id="UP000265618"/>
    </source>
</evidence>
<proteinExistence type="predicted"/>
<dbReference type="Proteomes" id="UP000265618">
    <property type="component" value="Unassembled WGS sequence"/>
</dbReference>
<protein>
    <submittedName>
        <fullName evidence="1">Uncharacterized protein</fullName>
    </submittedName>
</protein>
<accession>A0A9K3CRV7</accession>